<gene>
    <name evidence="1" type="ORF">SAMN05192563_101567</name>
</gene>
<accession>A0A1I7E9P3</accession>
<dbReference type="AlphaFoldDB" id="A0A1I7E9P3"/>
<organism evidence="1 2">
    <name type="scientific">Paraburkholderia aspalathi</name>
    <dbReference type="NCBI Taxonomy" id="1324617"/>
    <lineage>
        <taxon>Bacteria</taxon>
        <taxon>Pseudomonadati</taxon>
        <taxon>Pseudomonadota</taxon>
        <taxon>Betaproteobacteria</taxon>
        <taxon>Burkholderiales</taxon>
        <taxon>Burkholderiaceae</taxon>
        <taxon>Paraburkholderia</taxon>
    </lineage>
</organism>
<protein>
    <submittedName>
        <fullName evidence="1">Uncharacterized protein</fullName>
    </submittedName>
</protein>
<dbReference type="EMBL" id="FPBH01000015">
    <property type="protein sequence ID" value="SFU20619.1"/>
    <property type="molecule type" value="Genomic_DNA"/>
</dbReference>
<name>A0A1I7E9P3_9BURK</name>
<evidence type="ECO:0000313" key="1">
    <source>
        <dbReference type="EMBL" id="SFU20619.1"/>
    </source>
</evidence>
<reference evidence="1 2" key="1">
    <citation type="submission" date="2016-10" db="EMBL/GenBank/DDBJ databases">
        <authorList>
            <person name="de Groot N.N."/>
        </authorList>
    </citation>
    <scope>NUCLEOTIDE SEQUENCE [LARGE SCALE GENOMIC DNA]</scope>
    <source>
        <strain evidence="1 2">LMG 27731</strain>
    </source>
</reference>
<proteinExistence type="predicted"/>
<sequence length="34" mass="4062">MRAREFWKTFEKLPVIPSDALFIRHLVDIGKECD</sequence>
<dbReference type="Proteomes" id="UP000198844">
    <property type="component" value="Unassembled WGS sequence"/>
</dbReference>
<evidence type="ECO:0000313" key="2">
    <source>
        <dbReference type="Proteomes" id="UP000198844"/>
    </source>
</evidence>